<protein>
    <submittedName>
        <fullName evidence="2">Uncharacterized protein</fullName>
    </submittedName>
</protein>
<dbReference type="Proteomes" id="UP000245708">
    <property type="component" value="Unassembled WGS sequence"/>
</dbReference>
<name>A0A316GME2_9RHOB</name>
<dbReference type="EMBL" id="QGGW01000002">
    <property type="protein sequence ID" value="PWK61459.1"/>
    <property type="molecule type" value="Genomic_DNA"/>
</dbReference>
<organism evidence="2 3">
    <name type="scientific">Roseicyclus mahoneyensis</name>
    <dbReference type="NCBI Taxonomy" id="164332"/>
    <lineage>
        <taxon>Bacteria</taxon>
        <taxon>Pseudomonadati</taxon>
        <taxon>Pseudomonadota</taxon>
        <taxon>Alphaproteobacteria</taxon>
        <taxon>Rhodobacterales</taxon>
        <taxon>Roseobacteraceae</taxon>
        <taxon>Roseicyclus</taxon>
    </lineage>
</organism>
<proteinExistence type="predicted"/>
<evidence type="ECO:0000256" key="1">
    <source>
        <dbReference type="SAM" id="MobiDB-lite"/>
    </source>
</evidence>
<accession>A0A316GME2</accession>
<gene>
    <name evidence="2" type="ORF">C7455_102148</name>
</gene>
<sequence length="137" mass="14842">MQVDRELGQDKASQIDPIPGHAELLEAARHHALRMSTSKDLRTLILRLYEACETARVAAISALHEPALRSGGEEATDHNFGFADLFAALRRARAEVAVRELGHPKSLSPKSPNHPRSGGPPAATLSTAILAQQKARR</sequence>
<dbReference type="RefSeq" id="WP_109666409.1">
    <property type="nucleotide sequence ID" value="NZ_QGGW01000002.1"/>
</dbReference>
<comment type="caution">
    <text evidence="2">The sequence shown here is derived from an EMBL/GenBank/DDBJ whole genome shotgun (WGS) entry which is preliminary data.</text>
</comment>
<feature type="region of interest" description="Disordered" evidence="1">
    <location>
        <begin position="100"/>
        <end position="137"/>
    </location>
</feature>
<keyword evidence="3" id="KW-1185">Reference proteome</keyword>
<evidence type="ECO:0000313" key="3">
    <source>
        <dbReference type="Proteomes" id="UP000245708"/>
    </source>
</evidence>
<evidence type="ECO:0000313" key="2">
    <source>
        <dbReference type="EMBL" id="PWK61459.1"/>
    </source>
</evidence>
<dbReference type="AlphaFoldDB" id="A0A316GME2"/>
<reference evidence="2 3" key="1">
    <citation type="submission" date="2018-05" db="EMBL/GenBank/DDBJ databases">
        <title>Genomic Encyclopedia of Type Strains, Phase IV (KMG-IV): sequencing the most valuable type-strain genomes for metagenomic binning, comparative biology and taxonomic classification.</title>
        <authorList>
            <person name="Goeker M."/>
        </authorList>
    </citation>
    <scope>NUCLEOTIDE SEQUENCE [LARGE SCALE GENOMIC DNA]</scope>
    <source>
        <strain evidence="2 3">DSM 16097</strain>
    </source>
</reference>